<evidence type="ECO:0000256" key="3">
    <source>
        <dbReference type="ARBA" id="ARBA00022729"/>
    </source>
</evidence>
<dbReference type="InterPro" id="IPR008972">
    <property type="entry name" value="Cupredoxin"/>
</dbReference>
<dbReference type="Proteomes" id="UP001603857">
    <property type="component" value="Unassembled WGS sequence"/>
</dbReference>
<keyword evidence="5" id="KW-1015">Disulfide bond</keyword>
<keyword evidence="2" id="KW-0536">Nodulation</keyword>
<evidence type="ECO:0000256" key="2">
    <source>
        <dbReference type="ARBA" id="ARBA00022458"/>
    </source>
</evidence>
<feature type="domain" description="Phytocyanin" evidence="10">
    <location>
        <begin position="25"/>
        <end position="124"/>
    </location>
</feature>
<dbReference type="GO" id="GO:0009877">
    <property type="term" value="P:nodulation"/>
    <property type="evidence" value="ECO:0007669"/>
    <property type="project" value="UniProtKB-KW"/>
</dbReference>
<keyword evidence="4" id="KW-0472">Membrane</keyword>
<dbReference type="AlphaFoldDB" id="A0ABD1MRH9"/>
<accession>A0ABD1MRH9</accession>
<keyword evidence="6" id="KW-0325">Glycoprotein</keyword>
<keyword evidence="3 9" id="KW-0732">Signal</keyword>
<reference evidence="11 12" key="1">
    <citation type="submission" date="2024-08" db="EMBL/GenBank/DDBJ databases">
        <title>Insights into the chromosomal genome structure of Flemingia macrophylla.</title>
        <authorList>
            <person name="Ding Y."/>
            <person name="Zhao Y."/>
            <person name="Bi W."/>
            <person name="Wu M."/>
            <person name="Zhao G."/>
            <person name="Gong Y."/>
            <person name="Li W."/>
            <person name="Zhang P."/>
        </authorList>
    </citation>
    <scope>NUCLEOTIDE SEQUENCE [LARGE SCALE GENOMIC DNA]</scope>
    <source>
        <strain evidence="11">DYQJB</strain>
        <tissue evidence="11">Leaf</tissue>
    </source>
</reference>
<dbReference type="Pfam" id="PF02298">
    <property type="entry name" value="Cu_bind_like"/>
    <property type="match status" value="1"/>
</dbReference>
<dbReference type="Gene3D" id="2.60.40.420">
    <property type="entry name" value="Cupredoxins - blue copper proteins"/>
    <property type="match status" value="1"/>
</dbReference>
<comment type="similarity">
    <text evidence="7">Belongs to the early nodulin-like (ENODL) family.</text>
</comment>
<dbReference type="PROSITE" id="PS51485">
    <property type="entry name" value="PHYTOCYANIN"/>
    <property type="match status" value="1"/>
</dbReference>
<dbReference type="PANTHER" id="PTHR33021">
    <property type="entry name" value="BLUE COPPER PROTEIN"/>
    <property type="match status" value="1"/>
</dbReference>
<evidence type="ECO:0000256" key="1">
    <source>
        <dbReference type="ARBA" id="ARBA00004308"/>
    </source>
</evidence>
<feature type="chain" id="PRO_5044834295" description="Phytocyanin domain-containing protein" evidence="9">
    <location>
        <begin position="25"/>
        <end position="161"/>
    </location>
</feature>
<evidence type="ECO:0000256" key="5">
    <source>
        <dbReference type="ARBA" id="ARBA00023157"/>
    </source>
</evidence>
<feature type="signal peptide" evidence="9">
    <location>
        <begin position="1"/>
        <end position="24"/>
    </location>
</feature>
<evidence type="ECO:0000256" key="7">
    <source>
        <dbReference type="ARBA" id="ARBA00035011"/>
    </source>
</evidence>
<dbReference type="InterPro" id="IPR003245">
    <property type="entry name" value="Phytocyanin_dom"/>
</dbReference>
<evidence type="ECO:0000256" key="8">
    <source>
        <dbReference type="ARBA" id="ARBA00037626"/>
    </source>
</evidence>
<name>A0ABD1MRH9_9FABA</name>
<dbReference type="InterPro" id="IPR039391">
    <property type="entry name" value="Phytocyanin-like"/>
</dbReference>
<sequence length="161" mass="17340">MHKLINMAIVFVLVALQLPHSTEATEHPVDWIIYPEGASFYSSFASKTTFKPNDTLVFNFTTGTHNVVTVSKKNFEACNVSDVMEAFNTGPVTFTLNRTGMFYFTCAFPNHCSLGQKLSIDVTKASSSSSLAPSPSASRAAMPLAVTVTVTLPVLIVALAT</sequence>
<evidence type="ECO:0000259" key="10">
    <source>
        <dbReference type="PROSITE" id="PS51485"/>
    </source>
</evidence>
<evidence type="ECO:0000313" key="11">
    <source>
        <dbReference type="EMBL" id="KAL2338393.1"/>
    </source>
</evidence>
<protein>
    <recommendedName>
        <fullName evidence="10">Phytocyanin domain-containing protein</fullName>
    </recommendedName>
</protein>
<organism evidence="11 12">
    <name type="scientific">Flemingia macrophylla</name>
    <dbReference type="NCBI Taxonomy" id="520843"/>
    <lineage>
        <taxon>Eukaryota</taxon>
        <taxon>Viridiplantae</taxon>
        <taxon>Streptophyta</taxon>
        <taxon>Embryophyta</taxon>
        <taxon>Tracheophyta</taxon>
        <taxon>Spermatophyta</taxon>
        <taxon>Magnoliopsida</taxon>
        <taxon>eudicotyledons</taxon>
        <taxon>Gunneridae</taxon>
        <taxon>Pentapetalae</taxon>
        <taxon>rosids</taxon>
        <taxon>fabids</taxon>
        <taxon>Fabales</taxon>
        <taxon>Fabaceae</taxon>
        <taxon>Papilionoideae</taxon>
        <taxon>50 kb inversion clade</taxon>
        <taxon>NPAAA clade</taxon>
        <taxon>indigoferoid/millettioid clade</taxon>
        <taxon>Phaseoleae</taxon>
        <taxon>Flemingia</taxon>
    </lineage>
</organism>
<evidence type="ECO:0000313" key="12">
    <source>
        <dbReference type="Proteomes" id="UP001603857"/>
    </source>
</evidence>
<proteinExistence type="inferred from homology"/>
<dbReference type="EMBL" id="JBGMDY010000004">
    <property type="protein sequence ID" value="KAL2338393.1"/>
    <property type="molecule type" value="Genomic_DNA"/>
</dbReference>
<gene>
    <name evidence="11" type="ORF">Fmac_012839</name>
</gene>
<comment type="caution">
    <text evidence="11">The sequence shown here is derived from an EMBL/GenBank/DDBJ whole genome shotgun (WGS) entry which is preliminary data.</text>
</comment>
<keyword evidence="12" id="KW-1185">Reference proteome</keyword>
<evidence type="ECO:0000256" key="6">
    <source>
        <dbReference type="ARBA" id="ARBA00023180"/>
    </source>
</evidence>
<comment type="subcellular location">
    <subcellularLocation>
        <location evidence="1">Endomembrane system</location>
    </subcellularLocation>
</comment>
<dbReference type="FunFam" id="2.60.40.420:FF:000034">
    <property type="entry name" value="Cupredoxin superfamily protein"/>
    <property type="match status" value="1"/>
</dbReference>
<comment type="function">
    <text evidence="8">May act as a carbohydrate transporter.</text>
</comment>
<dbReference type="PANTHER" id="PTHR33021:SF546">
    <property type="entry name" value="PLASTOCYANIN-LIKE DOMAIN PROTEIN"/>
    <property type="match status" value="1"/>
</dbReference>
<dbReference type="SUPFAM" id="SSF49503">
    <property type="entry name" value="Cupredoxins"/>
    <property type="match status" value="1"/>
</dbReference>
<evidence type="ECO:0000256" key="4">
    <source>
        <dbReference type="ARBA" id="ARBA00023136"/>
    </source>
</evidence>
<dbReference type="GO" id="GO:0012505">
    <property type="term" value="C:endomembrane system"/>
    <property type="evidence" value="ECO:0007669"/>
    <property type="project" value="UniProtKB-SubCell"/>
</dbReference>
<evidence type="ECO:0000256" key="9">
    <source>
        <dbReference type="SAM" id="SignalP"/>
    </source>
</evidence>